<dbReference type="PANTHER" id="PTHR30146:SF24">
    <property type="entry name" value="XYLOSE OPERON REGULATORY PROTEIN"/>
    <property type="match status" value="1"/>
</dbReference>
<evidence type="ECO:0000259" key="4">
    <source>
        <dbReference type="PROSITE" id="PS01124"/>
    </source>
</evidence>
<dbReference type="Proteomes" id="UP001371305">
    <property type="component" value="Unassembled WGS sequence"/>
</dbReference>
<accession>A0ABU9AQ99</accession>
<dbReference type="InterPro" id="IPR046335">
    <property type="entry name" value="LacI/GalR-like_sensor"/>
</dbReference>
<dbReference type="Pfam" id="PF12833">
    <property type="entry name" value="HTH_18"/>
    <property type="match status" value="1"/>
</dbReference>
<dbReference type="SUPFAM" id="SSF53822">
    <property type="entry name" value="Periplasmic binding protein-like I"/>
    <property type="match status" value="1"/>
</dbReference>
<evidence type="ECO:0000313" key="6">
    <source>
        <dbReference type="Proteomes" id="UP001371305"/>
    </source>
</evidence>
<dbReference type="PANTHER" id="PTHR30146">
    <property type="entry name" value="LACI-RELATED TRANSCRIPTIONAL REPRESSOR"/>
    <property type="match status" value="1"/>
</dbReference>
<gene>
    <name evidence="5" type="ORF">WKV53_05260</name>
</gene>
<keyword evidence="3" id="KW-0804">Transcription</keyword>
<protein>
    <submittedName>
        <fullName evidence="5">Substrate-binding domain-containing protein</fullName>
    </submittedName>
</protein>
<dbReference type="InterPro" id="IPR028082">
    <property type="entry name" value="Peripla_BP_I"/>
</dbReference>
<dbReference type="Gene3D" id="3.40.50.2300">
    <property type="match status" value="2"/>
</dbReference>
<evidence type="ECO:0000313" key="5">
    <source>
        <dbReference type="EMBL" id="MEK7949888.1"/>
    </source>
</evidence>
<proteinExistence type="predicted"/>
<evidence type="ECO:0000256" key="2">
    <source>
        <dbReference type="ARBA" id="ARBA00023125"/>
    </source>
</evidence>
<dbReference type="SMART" id="SM00342">
    <property type="entry name" value="HTH_ARAC"/>
    <property type="match status" value="1"/>
</dbReference>
<dbReference type="InterPro" id="IPR009057">
    <property type="entry name" value="Homeodomain-like_sf"/>
</dbReference>
<sequence length="394" mass="43659">MSSASSESQTHPTVALALGRRTYPRLGMRRGVERFVRERSPAWSLVRKTNHTHLEWADVFASSSHGLLGFFEEASQFEWVKSQPALITVNMHRVPGCDGIPEVLVDDLEVGRQAARYLLEKGFRRFAYATHLPTKGFSIDRMEGFRSELQKSGAPIELLPVEFTDPPACPALKDWAGEPGEDRPAVFCCDDACAGLIISCCRRAGLHVPGDVAVLGAGDDDFHVENDSVTLSSVRVDFSGVGYHAAALLTALMEGKPRPSAPKLIPPLGVSERASTASGPEPPALRRLFRLLEERHADPDFNPATAAELCHVSARTLRRYLKDTGRPSLADQLRDRRLETAMHLLVVTDEPVERIAEHSGFLDYTTFFRAFRRRYGMSPTDQRREAARKRSLAG</sequence>
<evidence type="ECO:0000256" key="1">
    <source>
        <dbReference type="ARBA" id="ARBA00023015"/>
    </source>
</evidence>
<dbReference type="Gene3D" id="1.10.10.60">
    <property type="entry name" value="Homeodomain-like"/>
    <property type="match status" value="1"/>
</dbReference>
<name>A0ABU9AQ99_9BACT</name>
<dbReference type="Pfam" id="PF13377">
    <property type="entry name" value="Peripla_BP_3"/>
    <property type="match status" value="1"/>
</dbReference>
<dbReference type="InterPro" id="IPR018062">
    <property type="entry name" value="HTH_AraC-typ_CS"/>
</dbReference>
<dbReference type="InterPro" id="IPR018060">
    <property type="entry name" value="HTH_AraC"/>
</dbReference>
<keyword evidence="1" id="KW-0805">Transcription regulation</keyword>
<feature type="domain" description="HTH araC/xylS-type" evidence="4">
    <location>
        <begin position="286"/>
        <end position="385"/>
    </location>
</feature>
<dbReference type="PROSITE" id="PS00041">
    <property type="entry name" value="HTH_ARAC_FAMILY_1"/>
    <property type="match status" value="1"/>
</dbReference>
<evidence type="ECO:0000256" key="3">
    <source>
        <dbReference type="ARBA" id="ARBA00023163"/>
    </source>
</evidence>
<keyword evidence="2" id="KW-0238">DNA-binding</keyword>
<dbReference type="EMBL" id="JBBUKT010000002">
    <property type="protein sequence ID" value="MEK7949888.1"/>
    <property type="molecule type" value="Genomic_DNA"/>
</dbReference>
<comment type="caution">
    <text evidence="5">The sequence shown here is derived from an EMBL/GenBank/DDBJ whole genome shotgun (WGS) entry which is preliminary data.</text>
</comment>
<keyword evidence="6" id="KW-1185">Reference proteome</keyword>
<dbReference type="PROSITE" id="PS01124">
    <property type="entry name" value="HTH_ARAC_FAMILY_2"/>
    <property type="match status" value="1"/>
</dbReference>
<dbReference type="RefSeq" id="WP_341403304.1">
    <property type="nucleotide sequence ID" value="NZ_JBBUKT010000002.1"/>
</dbReference>
<reference evidence="5 6" key="1">
    <citation type="submission" date="2024-04" db="EMBL/GenBank/DDBJ databases">
        <title>Luteolibacter sp. isolated from soil.</title>
        <authorList>
            <person name="An J."/>
        </authorList>
    </citation>
    <scope>NUCLEOTIDE SEQUENCE [LARGE SCALE GENOMIC DNA]</scope>
    <source>
        <strain evidence="5 6">Y139</strain>
    </source>
</reference>
<dbReference type="SUPFAM" id="SSF46689">
    <property type="entry name" value="Homeodomain-like"/>
    <property type="match status" value="1"/>
</dbReference>
<organism evidence="5 6">
    <name type="scientific">Luteolibacter soli</name>
    <dbReference type="NCBI Taxonomy" id="3135280"/>
    <lineage>
        <taxon>Bacteria</taxon>
        <taxon>Pseudomonadati</taxon>
        <taxon>Verrucomicrobiota</taxon>
        <taxon>Verrucomicrobiia</taxon>
        <taxon>Verrucomicrobiales</taxon>
        <taxon>Verrucomicrobiaceae</taxon>
        <taxon>Luteolibacter</taxon>
    </lineage>
</organism>